<evidence type="ECO:0000313" key="2">
    <source>
        <dbReference type="EMBL" id="MBB6061177.1"/>
    </source>
</evidence>
<dbReference type="Pfam" id="PF06114">
    <property type="entry name" value="Peptidase_M78"/>
    <property type="match status" value="1"/>
</dbReference>
<organism evidence="2 3">
    <name type="scientific">Hymenobacter luteus</name>
    <dbReference type="NCBI Taxonomy" id="1411122"/>
    <lineage>
        <taxon>Bacteria</taxon>
        <taxon>Pseudomonadati</taxon>
        <taxon>Bacteroidota</taxon>
        <taxon>Cytophagia</taxon>
        <taxon>Cytophagales</taxon>
        <taxon>Hymenobacteraceae</taxon>
        <taxon>Hymenobacter</taxon>
    </lineage>
</organism>
<dbReference type="AlphaFoldDB" id="A0A7W9WEX5"/>
<sequence>MKPNSSPLPPGFKAVAKKDSVAIRRKLGYSLTQACPARLVAKLYGVRVFPVFALNNLLLSGALGEFPDLDRRVAQLTSLVTDTERPFSAMAIGMCGDKIIVYNPNASAARQESDIMHEMGHHICQHPGNCLGAAMDFALRSHDERCEAEAEWLGWSLQIPEDGLMQLVRAGHSNEAIAEIYGASLQLVKFRRSVLAIDRRIAASINRAYNS</sequence>
<dbReference type="InterPro" id="IPR010359">
    <property type="entry name" value="IrrE_HExxH"/>
</dbReference>
<evidence type="ECO:0000313" key="3">
    <source>
        <dbReference type="Proteomes" id="UP000532746"/>
    </source>
</evidence>
<feature type="domain" description="IrrE N-terminal-like" evidence="1">
    <location>
        <begin position="97"/>
        <end position="191"/>
    </location>
</feature>
<dbReference type="Gene3D" id="1.10.10.2910">
    <property type="match status" value="1"/>
</dbReference>
<gene>
    <name evidence="2" type="ORF">HNQ93_004056</name>
</gene>
<reference evidence="2 3" key="1">
    <citation type="submission" date="2020-08" db="EMBL/GenBank/DDBJ databases">
        <title>Genomic Encyclopedia of Type Strains, Phase IV (KMG-IV): sequencing the most valuable type-strain genomes for metagenomic binning, comparative biology and taxonomic classification.</title>
        <authorList>
            <person name="Goeker M."/>
        </authorList>
    </citation>
    <scope>NUCLEOTIDE SEQUENCE [LARGE SCALE GENOMIC DNA]</scope>
    <source>
        <strain evidence="2 3">DSM 26718</strain>
    </source>
</reference>
<comment type="caution">
    <text evidence="2">The sequence shown here is derived from an EMBL/GenBank/DDBJ whole genome shotgun (WGS) entry which is preliminary data.</text>
</comment>
<accession>A0A7W9WEX5</accession>
<evidence type="ECO:0000259" key="1">
    <source>
        <dbReference type="Pfam" id="PF06114"/>
    </source>
</evidence>
<dbReference type="EMBL" id="JACHGG010000009">
    <property type="protein sequence ID" value="MBB6061177.1"/>
    <property type="molecule type" value="Genomic_DNA"/>
</dbReference>
<keyword evidence="3" id="KW-1185">Reference proteome</keyword>
<dbReference type="RefSeq" id="WP_183405378.1">
    <property type="nucleotide sequence ID" value="NZ_JACHGG010000009.1"/>
</dbReference>
<dbReference type="Proteomes" id="UP000532746">
    <property type="component" value="Unassembled WGS sequence"/>
</dbReference>
<name>A0A7W9WEX5_9BACT</name>
<protein>
    <recommendedName>
        <fullName evidence="1">IrrE N-terminal-like domain-containing protein</fullName>
    </recommendedName>
</protein>
<proteinExistence type="predicted"/>